<comment type="caution">
    <text evidence="2">The sequence shown here is derived from an EMBL/GenBank/DDBJ whole genome shotgun (WGS) entry which is preliminary data.</text>
</comment>
<evidence type="ECO:0000313" key="3">
    <source>
        <dbReference type="Proteomes" id="UP000824120"/>
    </source>
</evidence>
<accession>A0A9J6ANJ8</accession>
<reference evidence="2 3" key="1">
    <citation type="submission" date="2020-09" db="EMBL/GenBank/DDBJ databases">
        <title>De no assembly of potato wild relative species, Solanum commersonii.</title>
        <authorList>
            <person name="Cho K."/>
        </authorList>
    </citation>
    <scope>NUCLEOTIDE SEQUENCE [LARGE SCALE GENOMIC DNA]</scope>
    <source>
        <strain evidence="2">LZ3.2</strain>
        <tissue evidence="2">Leaf</tissue>
    </source>
</reference>
<organism evidence="2 3">
    <name type="scientific">Solanum commersonii</name>
    <name type="common">Commerson's wild potato</name>
    <name type="synonym">Commerson's nightshade</name>
    <dbReference type="NCBI Taxonomy" id="4109"/>
    <lineage>
        <taxon>Eukaryota</taxon>
        <taxon>Viridiplantae</taxon>
        <taxon>Streptophyta</taxon>
        <taxon>Embryophyta</taxon>
        <taxon>Tracheophyta</taxon>
        <taxon>Spermatophyta</taxon>
        <taxon>Magnoliopsida</taxon>
        <taxon>eudicotyledons</taxon>
        <taxon>Gunneridae</taxon>
        <taxon>Pentapetalae</taxon>
        <taxon>asterids</taxon>
        <taxon>lamiids</taxon>
        <taxon>Solanales</taxon>
        <taxon>Solanaceae</taxon>
        <taxon>Solanoideae</taxon>
        <taxon>Solaneae</taxon>
        <taxon>Solanum</taxon>
    </lineage>
</organism>
<protein>
    <submittedName>
        <fullName evidence="2">Uncharacterized protein</fullName>
    </submittedName>
</protein>
<proteinExistence type="predicted"/>
<keyword evidence="3" id="KW-1185">Reference proteome</keyword>
<evidence type="ECO:0000256" key="1">
    <source>
        <dbReference type="SAM" id="MobiDB-lite"/>
    </source>
</evidence>
<dbReference type="OrthoDB" id="10499423at2759"/>
<feature type="region of interest" description="Disordered" evidence="1">
    <location>
        <begin position="1"/>
        <end position="35"/>
    </location>
</feature>
<dbReference type="Proteomes" id="UP000824120">
    <property type="component" value="Chromosome 2"/>
</dbReference>
<evidence type="ECO:0000313" key="2">
    <source>
        <dbReference type="EMBL" id="KAG5625714.1"/>
    </source>
</evidence>
<dbReference type="AlphaFoldDB" id="A0A9J6ANJ8"/>
<dbReference type="EMBL" id="JACXVP010000002">
    <property type="protein sequence ID" value="KAG5625714.1"/>
    <property type="molecule type" value="Genomic_DNA"/>
</dbReference>
<sequence length="120" mass="13672">MPRGRPRKGQPNDLGPGKNMQAWERGNSAKGPIGKGNELPFVSTQCLNKDTLWIQWFHTYFIKGDSTWNVHDNQASWMIKKILNAKRTMEAAGYEEQDVAAMTKFSTETVHYKLRGDTTL</sequence>
<name>A0A9J6ANJ8_SOLCO</name>
<gene>
    <name evidence="2" type="ORF">H5410_010932</name>
</gene>